<dbReference type="KEGG" id="scm:SCHCO_01038077"/>
<dbReference type="HOGENOM" id="CLU_2868881_0_0_1"/>
<keyword evidence="2" id="KW-1185">Reference proteome</keyword>
<dbReference type="RefSeq" id="XP_003033027.1">
    <property type="nucleotide sequence ID" value="XM_003032981.1"/>
</dbReference>
<accession>D8Q2I1</accession>
<dbReference type="EMBL" id="GL377305">
    <property type="protein sequence ID" value="EFI98124.1"/>
    <property type="molecule type" value="Genomic_DNA"/>
</dbReference>
<evidence type="ECO:0000313" key="2">
    <source>
        <dbReference type="Proteomes" id="UP000007431"/>
    </source>
</evidence>
<reference evidence="1 2" key="1">
    <citation type="journal article" date="2010" name="Nat. Biotechnol.">
        <title>Genome sequence of the model mushroom Schizophyllum commune.</title>
        <authorList>
            <person name="Ohm R.A."/>
            <person name="de Jong J.F."/>
            <person name="Lugones L.G."/>
            <person name="Aerts A."/>
            <person name="Kothe E."/>
            <person name="Stajich J.E."/>
            <person name="de Vries R.P."/>
            <person name="Record E."/>
            <person name="Levasseur A."/>
            <person name="Baker S.E."/>
            <person name="Bartholomew K.A."/>
            <person name="Coutinho P.M."/>
            <person name="Erdmann S."/>
            <person name="Fowler T.J."/>
            <person name="Gathman A.C."/>
            <person name="Lombard V."/>
            <person name="Henrissat B."/>
            <person name="Knabe N."/>
            <person name="Kuees U."/>
            <person name="Lilly W.W."/>
            <person name="Lindquist E."/>
            <person name="Lucas S."/>
            <person name="Magnuson J.K."/>
            <person name="Piumi F."/>
            <person name="Raudaskoski M."/>
            <person name="Salamov A."/>
            <person name="Schmutz J."/>
            <person name="Schwarze F.W.M.R."/>
            <person name="vanKuyk P.A."/>
            <person name="Horton J.S."/>
            <person name="Grigoriev I.V."/>
            <person name="Woesten H.A.B."/>
        </authorList>
    </citation>
    <scope>NUCLEOTIDE SEQUENCE [LARGE SCALE GENOMIC DNA]</scope>
    <source>
        <strain evidence="2">H4-8 / FGSC 9210</strain>
    </source>
</reference>
<dbReference type="VEuPathDB" id="FungiDB:SCHCODRAFT_01038077"/>
<dbReference type="OrthoDB" id="10332841at2759"/>
<proteinExistence type="predicted"/>
<dbReference type="Proteomes" id="UP000007431">
    <property type="component" value="Unassembled WGS sequence"/>
</dbReference>
<dbReference type="InParanoid" id="D8Q2I1"/>
<organism evidence="2">
    <name type="scientific">Schizophyllum commune (strain H4-8 / FGSC 9210)</name>
    <name type="common">Split gill fungus</name>
    <dbReference type="NCBI Taxonomy" id="578458"/>
    <lineage>
        <taxon>Eukaryota</taxon>
        <taxon>Fungi</taxon>
        <taxon>Dikarya</taxon>
        <taxon>Basidiomycota</taxon>
        <taxon>Agaricomycotina</taxon>
        <taxon>Agaricomycetes</taxon>
        <taxon>Agaricomycetidae</taxon>
        <taxon>Agaricales</taxon>
        <taxon>Schizophyllaceae</taxon>
        <taxon>Schizophyllum</taxon>
    </lineage>
</organism>
<sequence length="64" mass="7439">MHSRVRAAAKESRERAVGAKNVITILLDLDNAKLKFFSRVTLKENRRAIFGKDWYLVYIDGRET</sequence>
<evidence type="ECO:0000313" key="1">
    <source>
        <dbReference type="EMBL" id="EFI98124.1"/>
    </source>
</evidence>
<name>D8Q2I1_SCHCM</name>
<gene>
    <name evidence="1" type="ORF">SCHCODRAFT_11139</name>
</gene>
<dbReference type="AlphaFoldDB" id="D8Q2I1"/>
<protein>
    <submittedName>
        <fullName evidence="1">Expressed protein</fullName>
    </submittedName>
</protein>
<dbReference type="GeneID" id="9586144"/>